<keyword evidence="1" id="KW-0732">Signal</keyword>
<dbReference type="EMBL" id="JARIHO010000044">
    <property type="protein sequence ID" value="KAJ7325532.1"/>
    <property type="molecule type" value="Genomic_DNA"/>
</dbReference>
<reference evidence="2" key="1">
    <citation type="submission" date="2023-03" db="EMBL/GenBank/DDBJ databases">
        <title>Massive genome expansion in bonnet fungi (Mycena s.s.) driven by repeated elements and novel gene families across ecological guilds.</title>
        <authorList>
            <consortium name="Lawrence Berkeley National Laboratory"/>
            <person name="Harder C.B."/>
            <person name="Miyauchi S."/>
            <person name="Viragh M."/>
            <person name="Kuo A."/>
            <person name="Thoen E."/>
            <person name="Andreopoulos B."/>
            <person name="Lu D."/>
            <person name="Skrede I."/>
            <person name="Drula E."/>
            <person name="Henrissat B."/>
            <person name="Morin E."/>
            <person name="Kohler A."/>
            <person name="Barry K."/>
            <person name="LaButti K."/>
            <person name="Morin E."/>
            <person name="Salamov A."/>
            <person name="Lipzen A."/>
            <person name="Mereny Z."/>
            <person name="Hegedus B."/>
            <person name="Baldrian P."/>
            <person name="Stursova M."/>
            <person name="Weitz H."/>
            <person name="Taylor A."/>
            <person name="Grigoriev I.V."/>
            <person name="Nagy L.G."/>
            <person name="Martin F."/>
            <person name="Kauserud H."/>
        </authorList>
    </citation>
    <scope>NUCLEOTIDE SEQUENCE</scope>
    <source>
        <strain evidence="2">CBHHK002</strain>
    </source>
</reference>
<evidence type="ECO:0000313" key="3">
    <source>
        <dbReference type="Proteomes" id="UP001218218"/>
    </source>
</evidence>
<dbReference type="Proteomes" id="UP001218218">
    <property type="component" value="Unassembled WGS sequence"/>
</dbReference>
<feature type="chain" id="PRO_5042173300" evidence="1">
    <location>
        <begin position="21"/>
        <end position="111"/>
    </location>
</feature>
<dbReference type="AlphaFoldDB" id="A0AAD7EHD9"/>
<accession>A0AAD7EHD9</accession>
<feature type="signal peptide" evidence="1">
    <location>
        <begin position="1"/>
        <end position="20"/>
    </location>
</feature>
<organism evidence="2 3">
    <name type="scientific">Mycena albidolilacea</name>
    <dbReference type="NCBI Taxonomy" id="1033008"/>
    <lineage>
        <taxon>Eukaryota</taxon>
        <taxon>Fungi</taxon>
        <taxon>Dikarya</taxon>
        <taxon>Basidiomycota</taxon>
        <taxon>Agaricomycotina</taxon>
        <taxon>Agaricomycetes</taxon>
        <taxon>Agaricomycetidae</taxon>
        <taxon>Agaricales</taxon>
        <taxon>Marasmiineae</taxon>
        <taxon>Mycenaceae</taxon>
        <taxon>Mycena</taxon>
    </lineage>
</organism>
<proteinExistence type="predicted"/>
<evidence type="ECO:0000256" key="1">
    <source>
        <dbReference type="SAM" id="SignalP"/>
    </source>
</evidence>
<comment type="caution">
    <text evidence="2">The sequence shown here is derived from an EMBL/GenBank/DDBJ whole genome shotgun (WGS) entry which is preliminary data.</text>
</comment>
<name>A0AAD7EHD9_9AGAR</name>
<gene>
    <name evidence="2" type="ORF">DFH08DRAFT_968757</name>
</gene>
<keyword evidence="3" id="KW-1185">Reference proteome</keyword>
<protein>
    <submittedName>
        <fullName evidence="2">Uncharacterized protein</fullName>
    </submittedName>
</protein>
<sequence>MRFTSPALAALCLFFSLSSAAVLGESELEARGGDGGNYGNGGNHGNKGGNYNSPCFPFIFEKSCVRGRCNGNSQKCELGFSIDPIRLCCVRQGYGNGGDGGGHGGGYNNGY</sequence>
<evidence type="ECO:0000313" key="2">
    <source>
        <dbReference type="EMBL" id="KAJ7325532.1"/>
    </source>
</evidence>